<dbReference type="EMBL" id="KL198027">
    <property type="protein sequence ID" value="KDQ16555.1"/>
    <property type="molecule type" value="Genomic_DNA"/>
</dbReference>
<sequence length="73" mass="8551">MVSSTHTLLRFAALSTLADSSNHFYVFMIELISRFTSHLLRAAPHKSRHFSLRLSDVFILLSLQRSFTHFWKQ</sequence>
<name>A0A067MPB4_BOTB1</name>
<gene>
    <name evidence="1" type="ORF">BOTBODRAFT_252177</name>
</gene>
<keyword evidence="2" id="KW-1185">Reference proteome</keyword>
<dbReference type="InParanoid" id="A0A067MPB4"/>
<dbReference type="AlphaFoldDB" id="A0A067MPB4"/>
<evidence type="ECO:0000313" key="1">
    <source>
        <dbReference type="EMBL" id="KDQ16555.1"/>
    </source>
</evidence>
<evidence type="ECO:0000313" key="2">
    <source>
        <dbReference type="Proteomes" id="UP000027195"/>
    </source>
</evidence>
<accession>A0A067MPB4</accession>
<organism evidence="1 2">
    <name type="scientific">Botryobasidium botryosum (strain FD-172 SS1)</name>
    <dbReference type="NCBI Taxonomy" id="930990"/>
    <lineage>
        <taxon>Eukaryota</taxon>
        <taxon>Fungi</taxon>
        <taxon>Dikarya</taxon>
        <taxon>Basidiomycota</taxon>
        <taxon>Agaricomycotina</taxon>
        <taxon>Agaricomycetes</taxon>
        <taxon>Cantharellales</taxon>
        <taxon>Botryobasidiaceae</taxon>
        <taxon>Botryobasidium</taxon>
    </lineage>
</organism>
<dbReference type="HOGENOM" id="CLU_2704494_0_0_1"/>
<dbReference type="Proteomes" id="UP000027195">
    <property type="component" value="Unassembled WGS sequence"/>
</dbReference>
<protein>
    <submittedName>
        <fullName evidence="1">Uncharacterized protein</fullName>
    </submittedName>
</protein>
<proteinExistence type="predicted"/>
<reference evidence="2" key="1">
    <citation type="journal article" date="2014" name="Proc. Natl. Acad. Sci. U.S.A.">
        <title>Extensive sampling of basidiomycete genomes demonstrates inadequacy of the white-rot/brown-rot paradigm for wood decay fungi.</title>
        <authorList>
            <person name="Riley R."/>
            <person name="Salamov A.A."/>
            <person name="Brown D.W."/>
            <person name="Nagy L.G."/>
            <person name="Floudas D."/>
            <person name="Held B.W."/>
            <person name="Levasseur A."/>
            <person name="Lombard V."/>
            <person name="Morin E."/>
            <person name="Otillar R."/>
            <person name="Lindquist E.A."/>
            <person name="Sun H."/>
            <person name="LaButti K.M."/>
            <person name="Schmutz J."/>
            <person name="Jabbour D."/>
            <person name="Luo H."/>
            <person name="Baker S.E."/>
            <person name="Pisabarro A.G."/>
            <person name="Walton J.D."/>
            <person name="Blanchette R.A."/>
            <person name="Henrissat B."/>
            <person name="Martin F."/>
            <person name="Cullen D."/>
            <person name="Hibbett D.S."/>
            <person name="Grigoriev I.V."/>
        </authorList>
    </citation>
    <scope>NUCLEOTIDE SEQUENCE [LARGE SCALE GENOMIC DNA]</scope>
    <source>
        <strain evidence="2">FD-172 SS1</strain>
    </source>
</reference>